<dbReference type="Pfam" id="PF00005">
    <property type="entry name" value="ABC_tran"/>
    <property type="match status" value="1"/>
</dbReference>
<dbReference type="InterPro" id="IPR050095">
    <property type="entry name" value="ECF_ABC_transporter_ATP-bd"/>
</dbReference>
<evidence type="ECO:0000256" key="6">
    <source>
        <dbReference type="ARBA" id="ARBA00022967"/>
    </source>
</evidence>
<dbReference type="GO" id="GO:0043190">
    <property type="term" value="C:ATP-binding cassette (ABC) transporter complex"/>
    <property type="evidence" value="ECO:0007669"/>
    <property type="project" value="TreeGrafter"/>
</dbReference>
<evidence type="ECO:0000256" key="4">
    <source>
        <dbReference type="ARBA" id="ARBA00022741"/>
    </source>
</evidence>
<keyword evidence="6" id="KW-1278">Translocase</keyword>
<evidence type="ECO:0000313" key="10">
    <source>
        <dbReference type="EMBL" id="HGU41434.1"/>
    </source>
</evidence>
<dbReference type="InterPro" id="IPR015856">
    <property type="entry name" value="ABC_transpr_CbiO/EcfA_su"/>
</dbReference>
<reference evidence="10" key="2">
    <citation type="journal article" date="2020" name="mSystems">
        <title>Genome- and Community-Level Interaction Insights into Carbon Utilization and Element Cycling Functions of Hydrothermarchaeota in Hydrothermal Sediment.</title>
        <authorList>
            <person name="Zhou Z."/>
            <person name="Liu Y."/>
            <person name="Xu W."/>
            <person name="Pan J."/>
            <person name="Luo Z.H."/>
            <person name="Li M."/>
        </authorList>
    </citation>
    <scope>NUCLEOTIDE SEQUENCE [LARGE SCALE GENOMIC DNA]</scope>
    <source>
        <strain evidence="10">SpSt-604</strain>
    </source>
</reference>
<dbReference type="PANTHER" id="PTHR43553:SF27">
    <property type="entry name" value="ENERGY-COUPLING FACTOR TRANSPORTER ATP-BINDING PROTEIN ECFA2"/>
    <property type="match status" value="1"/>
</dbReference>
<dbReference type="SMART" id="SM00382">
    <property type="entry name" value="AAA"/>
    <property type="match status" value="1"/>
</dbReference>
<sequence>MLIELKKVSVIFEEKTDVEKVALKDINLSFSTDESILLIGNTGSGKTTLIYLLDLLIKPSKGFLLYDGKDPFFYPYEFRKRFGVAFQIPERQFFSETVEEEITYAAKNFGVPFTQEDIEKVLELVGLRKNILKQSPFKLSGGEQRKVAIASILLHKPEFLIFDEPTAGLDLKGVLSVREILKKFKNSGKGFLVATHEPELFEDLCDRKIVLKSGTILEDVRSSVAHT</sequence>
<dbReference type="PANTHER" id="PTHR43553">
    <property type="entry name" value="HEAVY METAL TRANSPORTER"/>
    <property type="match status" value="1"/>
</dbReference>
<dbReference type="PATRIC" id="fig|93466.3.peg.1208"/>
<dbReference type="SUPFAM" id="SSF52540">
    <property type="entry name" value="P-loop containing nucleoside triphosphate hydrolases"/>
    <property type="match status" value="1"/>
</dbReference>
<proteinExistence type="predicted"/>
<keyword evidence="2" id="KW-0813">Transport</keyword>
<evidence type="ECO:0000256" key="2">
    <source>
        <dbReference type="ARBA" id="ARBA00022448"/>
    </source>
</evidence>
<evidence type="ECO:0000256" key="1">
    <source>
        <dbReference type="ARBA" id="ARBA00004202"/>
    </source>
</evidence>
<dbReference type="GO" id="GO:0042626">
    <property type="term" value="F:ATPase-coupled transmembrane transporter activity"/>
    <property type="evidence" value="ECO:0007669"/>
    <property type="project" value="TreeGrafter"/>
</dbReference>
<name>A0A172T3H4_FERPE</name>
<comment type="subcellular location">
    <subcellularLocation>
        <location evidence="1">Cell membrane</location>
        <topology evidence="1">Peripheral membrane protein</topology>
    </subcellularLocation>
</comment>
<dbReference type="EMBL" id="DSZT01000024">
    <property type="protein sequence ID" value="HGU41434.1"/>
    <property type="molecule type" value="Genomic_DNA"/>
</dbReference>
<evidence type="ECO:0000256" key="5">
    <source>
        <dbReference type="ARBA" id="ARBA00022840"/>
    </source>
</evidence>
<dbReference type="CDD" id="cd03225">
    <property type="entry name" value="ABC_cobalt_CbiO_domain1"/>
    <property type="match status" value="1"/>
</dbReference>
<dbReference type="InterPro" id="IPR003593">
    <property type="entry name" value="AAA+_ATPase"/>
</dbReference>
<evidence type="ECO:0000313" key="9">
    <source>
        <dbReference type="EMBL" id="ANE41506.1"/>
    </source>
</evidence>
<dbReference type="PROSITE" id="PS00211">
    <property type="entry name" value="ABC_TRANSPORTER_1"/>
    <property type="match status" value="1"/>
</dbReference>
<evidence type="ECO:0000259" key="8">
    <source>
        <dbReference type="PROSITE" id="PS50893"/>
    </source>
</evidence>
<dbReference type="GO" id="GO:0005524">
    <property type="term" value="F:ATP binding"/>
    <property type="evidence" value="ECO:0007669"/>
    <property type="project" value="UniProtKB-KW"/>
</dbReference>
<keyword evidence="5 10" id="KW-0067">ATP-binding</keyword>
<feature type="domain" description="ABC transporter" evidence="8">
    <location>
        <begin position="5"/>
        <end position="227"/>
    </location>
</feature>
<dbReference type="Gene3D" id="3.40.50.300">
    <property type="entry name" value="P-loop containing nucleotide triphosphate hydrolases"/>
    <property type="match status" value="1"/>
</dbReference>
<dbReference type="OrthoDB" id="9784332at2"/>
<dbReference type="KEGG" id="fng:JM64_05685"/>
<evidence type="ECO:0000256" key="3">
    <source>
        <dbReference type="ARBA" id="ARBA00022475"/>
    </source>
</evidence>
<organism evidence="9 11">
    <name type="scientific">Fervidobacterium pennivorans</name>
    <dbReference type="NCBI Taxonomy" id="93466"/>
    <lineage>
        <taxon>Bacteria</taxon>
        <taxon>Thermotogati</taxon>
        <taxon>Thermotogota</taxon>
        <taxon>Thermotogae</taxon>
        <taxon>Thermotogales</taxon>
        <taxon>Fervidobacteriaceae</taxon>
        <taxon>Fervidobacterium</taxon>
    </lineage>
</organism>
<gene>
    <name evidence="10" type="ORF">ENT72_00685</name>
    <name evidence="9" type="ORF">JM64_05685</name>
</gene>
<protein>
    <submittedName>
        <fullName evidence="9 10">ABC transporter</fullName>
    </submittedName>
</protein>
<dbReference type="InterPro" id="IPR003439">
    <property type="entry name" value="ABC_transporter-like_ATP-bd"/>
</dbReference>
<dbReference type="EMBL" id="CP011393">
    <property type="protein sequence ID" value="ANE41506.1"/>
    <property type="molecule type" value="Genomic_DNA"/>
</dbReference>
<dbReference type="AlphaFoldDB" id="A0A172T3H4"/>
<keyword evidence="7" id="KW-0472">Membrane</keyword>
<reference evidence="9 11" key="1">
    <citation type="submission" date="2014-08" db="EMBL/GenBank/DDBJ databases">
        <title>Fervidobacterium pennivorans DYC genome.</title>
        <authorList>
            <person name="Wushke S."/>
        </authorList>
    </citation>
    <scope>NUCLEOTIDE SEQUENCE [LARGE SCALE GENOMIC DNA]</scope>
    <source>
        <strain evidence="9 11">DYC</strain>
    </source>
</reference>
<dbReference type="InterPro" id="IPR017871">
    <property type="entry name" value="ABC_transporter-like_CS"/>
</dbReference>
<evidence type="ECO:0000313" key="11">
    <source>
        <dbReference type="Proteomes" id="UP000077096"/>
    </source>
</evidence>
<evidence type="ECO:0000256" key="7">
    <source>
        <dbReference type="ARBA" id="ARBA00023136"/>
    </source>
</evidence>
<dbReference type="GO" id="GO:0016887">
    <property type="term" value="F:ATP hydrolysis activity"/>
    <property type="evidence" value="ECO:0007669"/>
    <property type="project" value="InterPro"/>
</dbReference>
<keyword evidence="3" id="KW-1003">Cell membrane</keyword>
<accession>A0A172T3H4</accession>
<dbReference type="PROSITE" id="PS50893">
    <property type="entry name" value="ABC_TRANSPORTER_2"/>
    <property type="match status" value="1"/>
</dbReference>
<dbReference type="Proteomes" id="UP000077096">
    <property type="component" value="Chromosome"/>
</dbReference>
<dbReference type="InterPro" id="IPR027417">
    <property type="entry name" value="P-loop_NTPase"/>
</dbReference>
<keyword evidence="4" id="KW-0547">Nucleotide-binding</keyword>